<keyword evidence="8 12" id="KW-1133">Transmembrane helix</keyword>
<dbReference type="FunFam" id="3.40.50.300:FF:000997">
    <property type="entry name" value="Multidrug resistance-associated protein 1"/>
    <property type="match status" value="1"/>
</dbReference>
<evidence type="ECO:0000256" key="1">
    <source>
        <dbReference type="ARBA" id="ARBA00004128"/>
    </source>
</evidence>
<dbReference type="FunFam" id="1.20.1560.10:FF:000020">
    <property type="entry name" value="ABC metal ion transporter"/>
    <property type="match status" value="1"/>
</dbReference>
<feature type="transmembrane region" description="Helical" evidence="12">
    <location>
        <begin position="301"/>
        <end position="320"/>
    </location>
</feature>
<evidence type="ECO:0000256" key="2">
    <source>
        <dbReference type="ARBA" id="ARBA00014334"/>
    </source>
</evidence>
<feature type="transmembrane region" description="Helical" evidence="12">
    <location>
        <begin position="193"/>
        <end position="213"/>
    </location>
</feature>
<keyword evidence="9 12" id="KW-0472">Membrane</keyword>
<comment type="subcellular location">
    <subcellularLocation>
        <location evidence="1">Vacuole membrane</location>
        <topology evidence="1">Multi-pass membrane protein</topology>
    </subcellularLocation>
</comment>
<evidence type="ECO:0000256" key="9">
    <source>
        <dbReference type="ARBA" id="ARBA00023136"/>
    </source>
</evidence>
<feature type="compositionally biased region" description="Polar residues" evidence="11">
    <location>
        <begin position="111"/>
        <end position="130"/>
    </location>
</feature>
<feature type="compositionally biased region" description="Acidic residues" evidence="11">
    <location>
        <begin position="790"/>
        <end position="802"/>
    </location>
</feature>
<feature type="region of interest" description="Disordered" evidence="11">
    <location>
        <begin position="770"/>
        <end position="823"/>
    </location>
</feature>
<dbReference type="SMART" id="SM00382">
    <property type="entry name" value="AAA"/>
    <property type="match status" value="2"/>
</dbReference>
<dbReference type="SUPFAM" id="SSF52540">
    <property type="entry name" value="P-loop containing nucleoside triphosphate hydrolases"/>
    <property type="match status" value="2"/>
</dbReference>
<evidence type="ECO:0000256" key="5">
    <source>
        <dbReference type="ARBA" id="ARBA00022692"/>
    </source>
</evidence>
<evidence type="ECO:0000256" key="8">
    <source>
        <dbReference type="ARBA" id="ARBA00022989"/>
    </source>
</evidence>
<dbReference type="InterPro" id="IPR003439">
    <property type="entry name" value="ABC_transporter-like_ATP-bd"/>
</dbReference>
<feature type="domain" description="ABC transporter" evidence="13">
    <location>
        <begin position="506"/>
        <end position="734"/>
    </location>
</feature>
<keyword evidence="10" id="KW-0175">Coiled coil</keyword>
<evidence type="ECO:0000256" key="11">
    <source>
        <dbReference type="SAM" id="MobiDB-lite"/>
    </source>
</evidence>
<keyword evidence="16" id="KW-1185">Reference proteome</keyword>
<keyword evidence="7" id="KW-0067">ATP-binding</keyword>
<feature type="transmembrane region" description="Helical" evidence="12">
    <location>
        <begin position="219"/>
        <end position="241"/>
    </location>
</feature>
<dbReference type="CDD" id="cd03250">
    <property type="entry name" value="ABCC_MRP_domain1"/>
    <property type="match status" value="1"/>
</dbReference>
<sequence>MSEDRKNKYTVVPQQDEELEVLGSQGSHLLDQEPEEAYCLFENPEFSSSWFSKITFSWLNPLLRYGARNPLEEKDLWGLHSSDQTVQLSKAFEESWKKEYVRCRRTDDSSQEQSVELESFDTQPLESQQEPFLEETDSNSSPVEEERSVVQTSRKSFRSVLGDFFRSPKQPSVAFAIGRAFGWAFLKAAPLKFVYDCLQFVGPVVLNGILVYLKDPSESLMVGLGYCLLLTIGMSTQSLFLQSYFMRCYRVGLHVRNGISAAVFQKSLRLDAEARNASTVGEMVNLIAVDAQRIGLSLFPYLHLLWSGPFQIVVSMIFLYKVIGIASFAGLALMLALIPLNLVLARIMRRLSQSLMKRKDDRVRAVNEMLLGIRQIKLFAWEESIKKHILALRELEVQSLRKLMIYNAVSGFVWQFTPVAVAAVSFSVMSLDSRIELTPARAFSALTLFNILRFPLNVFPDLISSLIDGIVSSRRIQHFLLQTQVQGRKEDQEENEEEEEEIVAAMNGGNFYWNRQDKRKRRAILQDIHFQVRRGQLVAIVGSVGSGKTSILSALLGEMVDDLPPERKAFVKGKVAYSPQIPWVINQTLRENILFGEEYNEERYYQTLESCALLPDLDMLPAGDKTEIGEKGINLSGGQKARIALARACYRDSDVYMLDDPLSAVDTHVAKQLFDMAIDGPLLKGKTRILVTHHIDFLSKADNILVVHQGKLVDQGKFDDLITRASIGSFFQSSAAQSSSPPRKALNEPHLVSTGEQTAISLEQTSHPCANGYNERVNSSTVVPTSSSESDLESLEQEETTSVDDTKQQTKESQLQQLEKPQNDKAKLTIDEERFTGRVKFSIYIAYFMAVGVFFFTLTIFSGTCAQGLRIAVDAWLSAWSDDSASSRSGSAAHSTLYYVTIYIALALGNAVFILLRQLIWILGGLSAAQGMHLRMLNTVIRAPMRFFDATPVGRILNRFAKDQEALDRSLPQSMSSVFNSLFTMIGGILVTMFVTPLIVLVLIPLGWIYRLISTFYLQTNRELKRLESITRSPFLAHFGETLNGVSCIRAFDAQSMFRNQNFALLDKNSKPTLYSVACNRWLGIRLDIVGVCLVSVASLLATLAKGHIDSGLAGLSITYALQVTGTLSWFIRMSTDTETQMNSVERILYYGNLESESAYDVPERDPRPEQWPTKGCVVFENVVMQYRPEMEPALRGISFCIRGGEKVGIVGRTGAGKSSLTLALFRMVELTSGRILVDDIDISQIGLRTLRSRISIITQDPILFTGTVRSNLDPFQDFDEHRIWQALAQAHLKHYIESLPFGLDTIVADGGENFSAGQRQLLCLARCLLRKTKIIVMDEATAACDMQTDELIQHTIRREFRDCTLIIIAHRLKTVIDADKIIVLQNGKVVEMDSPRTLLSDPTSEFSSLVDQLGPSAAKKLRKLAQVAIV</sequence>
<dbReference type="Proteomes" id="UP001300502">
    <property type="component" value="Unassembled WGS sequence"/>
</dbReference>
<feature type="compositionally biased region" description="Low complexity" evidence="11">
    <location>
        <begin position="779"/>
        <end position="789"/>
    </location>
</feature>
<feature type="domain" description="ABC transmembrane type-1" evidence="14">
    <location>
        <begin position="191"/>
        <end position="468"/>
    </location>
</feature>
<feature type="region of interest" description="Disordered" evidence="11">
    <location>
        <begin position="107"/>
        <end position="150"/>
    </location>
</feature>
<dbReference type="Pfam" id="PF00664">
    <property type="entry name" value="ABC_membrane"/>
    <property type="match status" value="2"/>
</dbReference>
<feature type="compositionally biased region" description="Polar residues" evidence="11">
    <location>
        <begin position="811"/>
        <end position="820"/>
    </location>
</feature>
<dbReference type="InterPro" id="IPR036640">
    <property type="entry name" value="ABC1_TM_sf"/>
</dbReference>
<dbReference type="PROSITE" id="PS00211">
    <property type="entry name" value="ABC_TRANSPORTER_1"/>
    <property type="match status" value="1"/>
</dbReference>
<dbReference type="GO" id="GO:0140359">
    <property type="term" value="F:ABC-type transporter activity"/>
    <property type="evidence" value="ECO:0007669"/>
    <property type="project" value="InterPro"/>
</dbReference>
<dbReference type="CDD" id="cd03244">
    <property type="entry name" value="ABCC_MRP_domain2"/>
    <property type="match status" value="1"/>
</dbReference>
<evidence type="ECO:0000256" key="12">
    <source>
        <dbReference type="SAM" id="Phobius"/>
    </source>
</evidence>
<evidence type="ECO:0000256" key="6">
    <source>
        <dbReference type="ARBA" id="ARBA00022741"/>
    </source>
</evidence>
<evidence type="ECO:0000256" key="3">
    <source>
        <dbReference type="ARBA" id="ARBA00022448"/>
    </source>
</evidence>
<feature type="transmembrane region" description="Helical" evidence="12">
    <location>
        <begin position="326"/>
        <end position="348"/>
    </location>
</feature>
<keyword evidence="3" id="KW-0813">Transport</keyword>
<comment type="caution">
    <text evidence="15">The sequence shown here is derived from an EMBL/GenBank/DDBJ whole genome shotgun (WGS) entry which is preliminary data.</text>
</comment>
<dbReference type="Gene3D" id="3.40.50.300">
    <property type="entry name" value="P-loop containing nucleotide triphosphate hydrolases"/>
    <property type="match status" value="2"/>
</dbReference>
<dbReference type="SUPFAM" id="SSF90123">
    <property type="entry name" value="ABC transporter transmembrane region"/>
    <property type="match status" value="2"/>
</dbReference>
<dbReference type="InterPro" id="IPR027417">
    <property type="entry name" value="P-loop_NTPase"/>
</dbReference>
<dbReference type="InterPro" id="IPR050173">
    <property type="entry name" value="ABC_transporter_C-like"/>
</dbReference>
<proteinExistence type="predicted"/>
<feature type="transmembrane region" description="Helical" evidence="12">
    <location>
        <begin position="841"/>
        <end position="861"/>
    </location>
</feature>
<dbReference type="CDD" id="cd18580">
    <property type="entry name" value="ABC_6TM_ABCC_D2"/>
    <property type="match status" value="1"/>
</dbReference>
<feature type="transmembrane region" description="Helical" evidence="12">
    <location>
        <begin position="403"/>
        <end position="429"/>
    </location>
</feature>
<evidence type="ECO:0000256" key="7">
    <source>
        <dbReference type="ARBA" id="ARBA00022840"/>
    </source>
</evidence>
<feature type="transmembrane region" description="Helical" evidence="12">
    <location>
        <begin position="896"/>
        <end position="916"/>
    </location>
</feature>
<name>A0AAV9IMD9_9RHOD</name>
<dbReference type="FunFam" id="3.40.50.300:FF:000163">
    <property type="entry name" value="Multidrug resistance-associated protein member 4"/>
    <property type="match status" value="1"/>
</dbReference>
<dbReference type="PANTHER" id="PTHR24223">
    <property type="entry name" value="ATP-BINDING CASSETTE SUB-FAMILY C"/>
    <property type="match status" value="1"/>
</dbReference>
<dbReference type="GO" id="GO:0005774">
    <property type="term" value="C:vacuolar membrane"/>
    <property type="evidence" value="ECO:0007669"/>
    <property type="project" value="UniProtKB-SubCell"/>
</dbReference>
<feature type="coiled-coil region" evidence="10">
    <location>
        <begin position="481"/>
        <end position="508"/>
    </location>
</feature>
<evidence type="ECO:0000256" key="10">
    <source>
        <dbReference type="SAM" id="Coils"/>
    </source>
</evidence>
<dbReference type="FunFam" id="1.20.1560.10:FF:000010">
    <property type="entry name" value="Multidrug resistance-associated ABC transporter"/>
    <property type="match status" value="1"/>
</dbReference>
<keyword evidence="6" id="KW-0547">Nucleotide-binding</keyword>
<organism evidence="15 16">
    <name type="scientific">Galdieria yellowstonensis</name>
    <dbReference type="NCBI Taxonomy" id="3028027"/>
    <lineage>
        <taxon>Eukaryota</taxon>
        <taxon>Rhodophyta</taxon>
        <taxon>Bangiophyceae</taxon>
        <taxon>Galdieriales</taxon>
        <taxon>Galdieriaceae</taxon>
        <taxon>Galdieria</taxon>
    </lineage>
</organism>
<dbReference type="InterPro" id="IPR003593">
    <property type="entry name" value="AAA+_ATPase"/>
</dbReference>
<evidence type="ECO:0000313" key="16">
    <source>
        <dbReference type="Proteomes" id="UP001300502"/>
    </source>
</evidence>
<keyword evidence="4" id="KW-0926">Vacuole</keyword>
<feature type="transmembrane region" description="Helical" evidence="12">
    <location>
        <begin position="982"/>
        <end position="1010"/>
    </location>
</feature>
<evidence type="ECO:0000313" key="15">
    <source>
        <dbReference type="EMBL" id="KAK4528590.1"/>
    </source>
</evidence>
<keyword evidence="5 12" id="KW-0812">Transmembrane</keyword>
<feature type="domain" description="ABC transmembrane type-1" evidence="14">
    <location>
        <begin position="858"/>
        <end position="1140"/>
    </location>
</feature>
<reference evidence="15 16" key="1">
    <citation type="submission" date="2022-07" db="EMBL/GenBank/DDBJ databases">
        <title>Genome-wide signatures of adaptation to extreme environments.</title>
        <authorList>
            <person name="Cho C.H."/>
            <person name="Yoon H.S."/>
        </authorList>
    </citation>
    <scope>NUCLEOTIDE SEQUENCE [LARGE SCALE GENOMIC DNA]</scope>
    <source>
        <strain evidence="15 16">108.79 E11</strain>
    </source>
</reference>
<evidence type="ECO:0000259" key="14">
    <source>
        <dbReference type="PROSITE" id="PS50929"/>
    </source>
</evidence>
<gene>
    <name evidence="15" type="ORF">GAYE_SCF61G6535</name>
</gene>
<feature type="transmembrane region" description="Helical" evidence="12">
    <location>
        <begin position="1085"/>
        <end position="1105"/>
    </location>
</feature>
<accession>A0AAV9IMD9</accession>
<dbReference type="PROSITE" id="PS50893">
    <property type="entry name" value="ABC_TRANSPORTER_2"/>
    <property type="match status" value="2"/>
</dbReference>
<dbReference type="Pfam" id="PF00005">
    <property type="entry name" value="ABC_tran"/>
    <property type="match status" value="2"/>
</dbReference>
<dbReference type="GO" id="GO:0005524">
    <property type="term" value="F:ATP binding"/>
    <property type="evidence" value="ECO:0007669"/>
    <property type="project" value="UniProtKB-KW"/>
</dbReference>
<dbReference type="InterPro" id="IPR044726">
    <property type="entry name" value="ABCC_6TM_D2"/>
</dbReference>
<dbReference type="EMBL" id="JANCYU010000066">
    <property type="protein sequence ID" value="KAK4528590.1"/>
    <property type="molecule type" value="Genomic_DNA"/>
</dbReference>
<dbReference type="Gene3D" id="1.20.1560.10">
    <property type="entry name" value="ABC transporter type 1, transmembrane domain"/>
    <property type="match status" value="2"/>
</dbReference>
<dbReference type="InterPro" id="IPR011527">
    <property type="entry name" value="ABC1_TM_dom"/>
</dbReference>
<dbReference type="GO" id="GO:0000323">
    <property type="term" value="C:lytic vacuole"/>
    <property type="evidence" value="ECO:0007669"/>
    <property type="project" value="UniProtKB-ARBA"/>
</dbReference>
<feature type="domain" description="ABC transporter" evidence="13">
    <location>
        <begin position="1178"/>
        <end position="1412"/>
    </location>
</feature>
<protein>
    <recommendedName>
        <fullName evidence="2">Probable ATP-dependent transporter ycf16</fullName>
    </recommendedName>
</protein>
<dbReference type="GO" id="GO:0016887">
    <property type="term" value="F:ATP hydrolysis activity"/>
    <property type="evidence" value="ECO:0007669"/>
    <property type="project" value="InterPro"/>
</dbReference>
<dbReference type="CDD" id="cd18595">
    <property type="entry name" value="ABC_6TM_MRP1_2_3_6_D1_like"/>
    <property type="match status" value="1"/>
</dbReference>
<evidence type="ECO:0000256" key="4">
    <source>
        <dbReference type="ARBA" id="ARBA00022554"/>
    </source>
</evidence>
<dbReference type="InterPro" id="IPR017871">
    <property type="entry name" value="ABC_transporter-like_CS"/>
</dbReference>
<dbReference type="PROSITE" id="PS50929">
    <property type="entry name" value="ABC_TM1F"/>
    <property type="match status" value="2"/>
</dbReference>
<evidence type="ECO:0000259" key="13">
    <source>
        <dbReference type="PROSITE" id="PS50893"/>
    </source>
</evidence>